<evidence type="ECO:0000256" key="1">
    <source>
        <dbReference type="SAM" id="MobiDB-lite"/>
    </source>
</evidence>
<gene>
    <name evidence="2" type="ORF">PG999_014356</name>
</gene>
<feature type="region of interest" description="Disordered" evidence="1">
    <location>
        <begin position="305"/>
        <end position="326"/>
    </location>
</feature>
<evidence type="ECO:0000313" key="3">
    <source>
        <dbReference type="Proteomes" id="UP001392437"/>
    </source>
</evidence>
<keyword evidence="3" id="KW-1185">Reference proteome</keyword>
<organism evidence="2 3">
    <name type="scientific">Apiospora kogelbergensis</name>
    <dbReference type="NCBI Taxonomy" id="1337665"/>
    <lineage>
        <taxon>Eukaryota</taxon>
        <taxon>Fungi</taxon>
        <taxon>Dikarya</taxon>
        <taxon>Ascomycota</taxon>
        <taxon>Pezizomycotina</taxon>
        <taxon>Sordariomycetes</taxon>
        <taxon>Xylariomycetidae</taxon>
        <taxon>Amphisphaeriales</taxon>
        <taxon>Apiosporaceae</taxon>
        <taxon>Apiospora</taxon>
    </lineage>
</organism>
<dbReference type="EMBL" id="JAQQWP010000012">
    <property type="protein sequence ID" value="KAK8092769.1"/>
    <property type="molecule type" value="Genomic_DNA"/>
</dbReference>
<dbReference type="Proteomes" id="UP001392437">
    <property type="component" value="Unassembled WGS sequence"/>
</dbReference>
<dbReference type="AlphaFoldDB" id="A0AAW0Q4N8"/>
<feature type="compositionally biased region" description="Low complexity" evidence="1">
    <location>
        <begin position="40"/>
        <end position="56"/>
    </location>
</feature>
<feature type="region of interest" description="Disordered" evidence="1">
    <location>
        <begin position="33"/>
        <end position="104"/>
    </location>
</feature>
<sequence>MTEPSPLGYAFGETESDKMQFGFEVSPFLEYSSSISGDWSPTSNCSSVSDDSLSASMYGTESCPDVSNRKRPPGESPGYDSDSETESGQSTTKKPKHSGTDAEPDPTSLVFACPFFKLDAHKHRACANFVLRRVRDVKQHLNRKHHTPKFYCARCYDIFGNAKERDEHTRGVKCEYRENPHFEGITELQREQLMNTKERKSSPEEQWFTIWDILFPNDRRPRSVSRHSPQEEAVARLRDVWNTRHPELLAEVEQADMKLVIGHNDSTIHFLMDKLFDLLDAESSSPPQSGRKSSKQLAWGTSALDFKHTSQSGPLPREESLDELVL</sequence>
<accession>A0AAW0Q4N8</accession>
<comment type="caution">
    <text evidence="2">The sequence shown here is derived from an EMBL/GenBank/DDBJ whole genome shotgun (WGS) entry which is preliminary data.</text>
</comment>
<protein>
    <recommendedName>
        <fullName evidence="4">C2H2-type domain-containing protein</fullName>
    </recommendedName>
</protein>
<evidence type="ECO:0000313" key="2">
    <source>
        <dbReference type="EMBL" id="KAK8092769.1"/>
    </source>
</evidence>
<dbReference type="PANTHER" id="PTHR38166">
    <property type="entry name" value="C2H2-TYPE DOMAIN-CONTAINING PROTEIN-RELATED"/>
    <property type="match status" value="1"/>
</dbReference>
<evidence type="ECO:0008006" key="4">
    <source>
        <dbReference type="Google" id="ProtNLM"/>
    </source>
</evidence>
<dbReference type="PANTHER" id="PTHR38166:SF1">
    <property type="entry name" value="C2H2-TYPE DOMAIN-CONTAINING PROTEIN"/>
    <property type="match status" value="1"/>
</dbReference>
<reference evidence="2 3" key="1">
    <citation type="submission" date="2023-01" db="EMBL/GenBank/DDBJ databases">
        <title>Analysis of 21 Apiospora genomes using comparative genomics revels a genus with tremendous synthesis potential of carbohydrate active enzymes and secondary metabolites.</title>
        <authorList>
            <person name="Sorensen T."/>
        </authorList>
    </citation>
    <scope>NUCLEOTIDE SEQUENCE [LARGE SCALE GENOMIC DNA]</scope>
    <source>
        <strain evidence="2 3">CBS 117206</strain>
    </source>
</reference>
<name>A0AAW0Q4N8_9PEZI</name>
<proteinExistence type="predicted"/>